<organism evidence="2 3">
    <name type="scientific">Pomacea canaliculata</name>
    <name type="common">Golden apple snail</name>
    <dbReference type="NCBI Taxonomy" id="400727"/>
    <lineage>
        <taxon>Eukaryota</taxon>
        <taxon>Metazoa</taxon>
        <taxon>Spiralia</taxon>
        <taxon>Lophotrochozoa</taxon>
        <taxon>Mollusca</taxon>
        <taxon>Gastropoda</taxon>
        <taxon>Caenogastropoda</taxon>
        <taxon>Architaenioglossa</taxon>
        <taxon>Ampullarioidea</taxon>
        <taxon>Ampullariidae</taxon>
        <taxon>Pomacea</taxon>
    </lineage>
</organism>
<evidence type="ECO:0000313" key="3">
    <source>
        <dbReference type="Proteomes" id="UP000245119"/>
    </source>
</evidence>
<dbReference type="InterPro" id="IPR013783">
    <property type="entry name" value="Ig-like_fold"/>
</dbReference>
<dbReference type="AlphaFoldDB" id="A0A2T7NW18"/>
<protein>
    <recommendedName>
        <fullName evidence="1">Fibronectin type-III domain-containing protein</fullName>
    </recommendedName>
</protein>
<name>A0A2T7NW18_POMCA</name>
<keyword evidence="3" id="KW-1185">Reference proteome</keyword>
<dbReference type="InterPro" id="IPR003961">
    <property type="entry name" value="FN3_dom"/>
</dbReference>
<dbReference type="InterPro" id="IPR036116">
    <property type="entry name" value="FN3_sf"/>
</dbReference>
<dbReference type="Proteomes" id="UP000245119">
    <property type="component" value="Linkage Group LG9"/>
</dbReference>
<dbReference type="PROSITE" id="PS50853">
    <property type="entry name" value="FN3"/>
    <property type="match status" value="1"/>
</dbReference>
<feature type="domain" description="Fibronectin type-III" evidence="1">
    <location>
        <begin position="79"/>
        <end position="171"/>
    </location>
</feature>
<dbReference type="Gene3D" id="2.60.40.10">
    <property type="entry name" value="Immunoglobulins"/>
    <property type="match status" value="2"/>
</dbReference>
<dbReference type="EMBL" id="PZQS01000009">
    <property type="protein sequence ID" value="PVD25359.1"/>
    <property type="molecule type" value="Genomic_DNA"/>
</dbReference>
<dbReference type="OrthoDB" id="6244967at2759"/>
<dbReference type="CDD" id="cd00063">
    <property type="entry name" value="FN3"/>
    <property type="match status" value="1"/>
</dbReference>
<comment type="caution">
    <text evidence="2">The sequence shown here is derived from an EMBL/GenBank/DDBJ whole genome shotgun (WGS) entry which is preliminary data.</text>
</comment>
<evidence type="ECO:0000259" key="1">
    <source>
        <dbReference type="PROSITE" id="PS50853"/>
    </source>
</evidence>
<evidence type="ECO:0000313" key="2">
    <source>
        <dbReference type="EMBL" id="PVD25359.1"/>
    </source>
</evidence>
<dbReference type="SUPFAM" id="SSF49265">
    <property type="entry name" value="Fibronectin type III"/>
    <property type="match status" value="1"/>
</dbReference>
<sequence length="177" mass="19760">MSPSPSLSHPSTVSGSRVVTCSTESFLPLAHLSPGVKAPSAVRELHVEAYGVGYVLLKWLPPDQPNGLLQGYDIAYQPIPDPPRLRVSELVNSSINVTWQSDQAPDTHYLLEYRQEGSESWRTVDYIWNKSLVVLDKFDPVSDYEVRLLARNRLGDMSTSSILKFSNNRHGNPCHVT</sequence>
<dbReference type="SMART" id="SM00060">
    <property type="entry name" value="FN3"/>
    <property type="match status" value="1"/>
</dbReference>
<dbReference type="Pfam" id="PF00041">
    <property type="entry name" value="fn3"/>
    <property type="match status" value="1"/>
</dbReference>
<gene>
    <name evidence="2" type="ORF">C0Q70_15859</name>
</gene>
<accession>A0A2T7NW18</accession>
<reference evidence="2 3" key="1">
    <citation type="submission" date="2018-04" db="EMBL/GenBank/DDBJ databases">
        <title>The genome of golden apple snail Pomacea canaliculata provides insight into stress tolerance and invasive adaptation.</title>
        <authorList>
            <person name="Liu C."/>
            <person name="Liu B."/>
            <person name="Ren Y."/>
            <person name="Zhang Y."/>
            <person name="Wang H."/>
            <person name="Li S."/>
            <person name="Jiang F."/>
            <person name="Yin L."/>
            <person name="Zhang G."/>
            <person name="Qian W."/>
            <person name="Fan W."/>
        </authorList>
    </citation>
    <scope>NUCLEOTIDE SEQUENCE [LARGE SCALE GENOMIC DNA]</scope>
    <source>
        <strain evidence="2">SZHN2017</strain>
        <tissue evidence="2">Muscle</tissue>
    </source>
</reference>
<proteinExistence type="predicted"/>